<protein>
    <submittedName>
        <fullName evidence="7">Putative HTH-type transcriptional repressor PurR</fullName>
    </submittedName>
</protein>
<sequence>MPSLKDVARLAGVSTSTVSRAINGNIPVSEETLRRVEKAVRDINYKPNLVARGLRIKSTKLLGLVVPEIQHETFISFIRFTEEAAEAKGYNLIIGSTNSDPDREERFIENLIRRNIDGIIFSRVSDKSHVLKILDKTKIPVVIIDRTLEREDIPSVVMDNYASGKIAAEHLLSLGHEHFACITGPLDIAINRDRLAGFTETVHKAGAVLEDKCIYEGNFKFESGKKGIAYFLDTGAQFTALWAQNDYMAMGVLNYLSKHSIPVPEAVSVVGLDNIQQSWMMQPALTTIAQPFRDMCSHAVDIIIDHATNKEDKMGRIQIMLQPELIVRETTAEPPEKCITVN</sequence>
<dbReference type="PROSITE" id="PS50943">
    <property type="entry name" value="HTH_CROC1"/>
    <property type="match status" value="1"/>
</dbReference>
<evidence type="ECO:0000259" key="6">
    <source>
        <dbReference type="PROSITE" id="PS50943"/>
    </source>
</evidence>
<dbReference type="PROSITE" id="PS50932">
    <property type="entry name" value="HTH_LACI_2"/>
    <property type="match status" value="1"/>
</dbReference>
<dbReference type="CDD" id="cd06267">
    <property type="entry name" value="PBP1_LacI_sugar_binding-like"/>
    <property type="match status" value="1"/>
</dbReference>
<dbReference type="Pfam" id="PF00532">
    <property type="entry name" value="Peripla_BP_1"/>
    <property type="match status" value="1"/>
</dbReference>
<reference evidence="7" key="1">
    <citation type="submission" date="2017-02" db="EMBL/GenBank/DDBJ databases">
        <authorList>
            <person name="Regsiter A."/>
            <person name="William W."/>
        </authorList>
    </citation>
    <scope>NUCLEOTIDE SEQUENCE</scope>
    <source>
        <strain evidence="7">BdmA 4</strain>
    </source>
</reference>
<organism evidence="7">
    <name type="scientific">uncultured spirochete</name>
    <dbReference type="NCBI Taxonomy" id="156406"/>
    <lineage>
        <taxon>Bacteria</taxon>
        <taxon>Pseudomonadati</taxon>
        <taxon>Spirochaetota</taxon>
        <taxon>Spirochaetia</taxon>
        <taxon>Spirochaetales</taxon>
        <taxon>environmental samples</taxon>
    </lineage>
</organism>
<dbReference type="AlphaFoldDB" id="A0A3P3XU73"/>
<dbReference type="PROSITE" id="PS00356">
    <property type="entry name" value="HTH_LACI_1"/>
    <property type="match status" value="1"/>
</dbReference>
<name>A0A3P3XU73_9SPIR</name>
<dbReference type="Gene3D" id="1.10.260.40">
    <property type="entry name" value="lambda repressor-like DNA-binding domains"/>
    <property type="match status" value="1"/>
</dbReference>
<dbReference type="InterPro" id="IPR001387">
    <property type="entry name" value="Cro/C1-type_HTH"/>
</dbReference>
<evidence type="ECO:0000256" key="1">
    <source>
        <dbReference type="ARBA" id="ARBA00022491"/>
    </source>
</evidence>
<keyword evidence="4" id="KW-0804">Transcription</keyword>
<feature type="domain" description="HTH lacI-type" evidence="5">
    <location>
        <begin position="2"/>
        <end position="56"/>
    </location>
</feature>
<dbReference type="Gene3D" id="3.40.50.2300">
    <property type="match status" value="2"/>
</dbReference>
<evidence type="ECO:0000256" key="4">
    <source>
        <dbReference type="ARBA" id="ARBA00023163"/>
    </source>
</evidence>
<proteinExistence type="predicted"/>
<keyword evidence="3" id="KW-0238">DNA-binding</keyword>
<evidence type="ECO:0000256" key="2">
    <source>
        <dbReference type="ARBA" id="ARBA00023015"/>
    </source>
</evidence>
<dbReference type="PANTHER" id="PTHR30146:SF148">
    <property type="entry name" value="HTH-TYPE TRANSCRIPTIONAL REPRESSOR PURR-RELATED"/>
    <property type="match status" value="1"/>
</dbReference>
<dbReference type="SUPFAM" id="SSF53822">
    <property type="entry name" value="Periplasmic binding protein-like I"/>
    <property type="match status" value="1"/>
</dbReference>
<accession>A0A3P3XU73</accession>
<gene>
    <name evidence="7" type="ORF">SPIRO4BDMA_70265</name>
</gene>
<dbReference type="PANTHER" id="PTHR30146">
    <property type="entry name" value="LACI-RELATED TRANSCRIPTIONAL REPRESSOR"/>
    <property type="match status" value="1"/>
</dbReference>
<dbReference type="InterPro" id="IPR028082">
    <property type="entry name" value="Peripla_BP_I"/>
</dbReference>
<dbReference type="InterPro" id="IPR000843">
    <property type="entry name" value="HTH_LacI"/>
</dbReference>
<dbReference type="SMART" id="SM00354">
    <property type="entry name" value="HTH_LACI"/>
    <property type="match status" value="1"/>
</dbReference>
<dbReference type="InterPro" id="IPR010982">
    <property type="entry name" value="Lambda_DNA-bd_dom_sf"/>
</dbReference>
<evidence type="ECO:0000256" key="3">
    <source>
        <dbReference type="ARBA" id="ARBA00023125"/>
    </source>
</evidence>
<dbReference type="EMBL" id="FWDO01000007">
    <property type="protein sequence ID" value="SLM19841.1"/>
    <property type="molecule type" value="Genomic_DNA"/>
</dbReference>
<dbReference type="GO" id="GO:0000976">
    <property type="term" value="F:transcription cis-regulatory region binding"/>
    <property type="evidence" value="ECO:0007669"/>
    <property type="project" value="TreeGrafter"/>
</dbReference>
<dbReference type="PRINTS" id="PR00036">
    <property type="entry name" value="HTHLACI"/>
</dbReference>
<keyword evidence="2" id="KW-0805">Transcription regulation</keyword>
<dbReference type="CDD" id="cd01392">
    <property type="entry name" value="HTH_LacI"/>
    <property type="match status" value="1"/>
</dbReference>
<evidence type="ECO:0000313" key="7">
    <source>
        <dbReference type="EMBL" id="SLM19841.1"/>
    </source>
</evidence>
<feature type="domain" description="HTH cro/C1-type" evidence="6">
    <location>
        <begin position="3"/>
        <end position="39"/>
    </location>
</feature>
<keyword evidence="1" id="KW-0678">Repressor</keyword>
<dbReference type="Pfam" id="PF00356">
    <property type="entry name" value="LacI"/>
    <property type="match status" value="1"/>
</dbReference>
<dbReference type="InterPro" id="IPR001761">
    <property type="entry name" value="Peripla_BP/Lac1_sug-bd_dom"/>
</dbReference>
<evidence type="ECO:0000259" key="5">
    <source>
        <dbReference type="PROSITE" id="PS50932"/>
    </source>
</evidence>
<dbReference type="SUPFAM" id="SSF47413">
    <property type="entry name" value="lambda repressor-like DNA-binding domains"/>
    <property type="match status" value="1"/>
</dbReference>
<dbReference type="GO" id="GO:0003700">
    <property type="term" value="F:DNA-binding transcription factor activity"/>
    <property type="evidence" value="ECO:0007669"/>
    <property type="project" value="TreeGrafter"/>
</dbReference>